<feature type="transmembrane region" description="Helical" evidence="2">
    <location>
        <begin position="694"/>
        <end position="715"/>
    </location>
</feature>
<keyword evidence="4" id="KW-1185">Reference proteome</keyword>
<reference evidence="3 4" key="1">
    <citation type="submission" date="2021-09" db="EMBL/GenBank/DDBJ databases">
        <title>Isoptericola luteus sp. nov., a novel bacterium isolated from Harbin, the capital city of Heilongjiang province.</title>
        <authorList>
            <person name="Li J."/>
        </authorList>
    </citation>
    <scope>NUCLEOTIDE SEQUENCE [LARGE SCALE GENOMIC DNA]</scope>
    <source>
        <strain evidence="3 4">NEAU-Y5</strain>
    </source>
</reference>
<evidence type="ECO:0000256" key="2">
    <source>
        <dbReference type="SAM" id="Phobius"/>
    </source>
</evidence>
<accession>A0ABS7ZKI1</accession>
<dbReference type="EMBL" id="JAIXCQ010000008">
    <property type="protein sequence ID" value="MCA5894144.1"/>
    <property type="molecule type" value="Genomic_DNA"/>
</dbReference>
<dbReference type="Pfam" id="PF19516">
    <property type="entry name" value="DUF6049"/>
    <property type="match status" value="1"/>
</dbReference>
<dbReference type="InterPro" id="IPR046112">
    <property type="entry name" value="DUF6049"/>
</dbReference>
<dbReference type="Proteomes" id="UP001319870">
    <property type="component" value="Unassembled WGS sequence"/>
</dbReference>
<gene>
    <name evidence="3" type="ORF">LEP48_12415</name>
</gene>
<evidence type="ECO:0000313" key="4">
    <source>
        <dbReference type="Proteomes" id="UP001319870"/>
    </source>
</evidence>
<proteinExistence type="predicted"/>
<organism evidence="3 4">
    <name type="scientific">Isoptericola luteus</name>
    <dbReference type="NCBI Taxonomy" id="2879484"/>
    <lineage>
        <taxon>Bacteria</taxon>
        <taxon>Bacillati</taxon>
        <taxon>Actinomycetota</taxon>
        <taxon>Actinomycetes</taxon>
        <taxon>Micrococcales</taxon>
        <taxon>Promicromonosporaceae</taxon>
        <taxon>Isoptericola</taxon>
    </lineage>
</organism>
<comment type="caution">
    <text evidence="3">The sequence shown here is derived from an EMBL/GenBank/DDBJ whole genome shotgun (WGS) entry which is preliminary data.</text>
</comment>
<feature type="compositionally biased region" description="Low complexity" evidence="1">
    <location>
        <begin position="727"/>
        <end position="742"/>
    </location>
</feature>
<evidence type="ECO:0000313" key="3">
    <source>
        <dbReference type="EMBL" id="MCA5894144.1"/>
    </source>
</evidence>
<keyword evidence="2" id="KW-1133">Transmembrane helix</keyword>
<name>A0ABS7ZKI1_9MICO</name>
<feature type="region of interest" description="Disordered" evidence="1">
    <location>
        <begin position="719"/>
        <end position="763"/>
    </location>
</feature>
<dbReference type="RefSeq" id="WP_225565910.1">
    <property type="nucleotide sequence ID" value="NZ_JAIXCQ010000008.1"/>
</dbReference>
<keyword evidence="2" id="KW-0472">Membrane</keyword>
<evidence type="ECO:0000256" key="1">
    <source>
        <dbReference type="SAM" id="MobiDB-lite"/>
    </source>
</evidence>
<sequence>MTVSRTAGALAGLATLITVLLVTLLASGVTLLPSAGTAVGEGGRAEAVVAETGTTGLDAPATATALAAPAGAEGTAGGVAAVRDGEVTIDLVGDLPDVAQPGDTVTLTLRVTNGRDTALDGAQIDLGASWQVVSSRAALAAWALDDTTTTALRQKSEPLGRVEPGASTQTDLALPVDILGLGADAPWGPRAISLAVVSGGEPLDVLHTFLLFAPDGQEPSPVSLSVVAPVTGPAIDPRDPAGYDAELAGLTAPDGRLTALAAAGTPASAAPGVALAVDPALVAAAQESDEPTTVAWAEQLTDGTVQEVVTLSAFDPDVAALAHSGLSPSEAATGLRARAWLPSDWQAPAAWGPELVWPAGRPDVTTMATARQANADHVLVSQGLAPRGDQVASARTAVGTSTGKVSALVADEHLSVVLARITGQDDAPTPAEAAQQLRADTALLAAGQREQARSEGVATAPSLLAALPRGWSPDAEALHQVLGALDAAEWADVVTLGQTIATPASDTPRHGLPRSDADPAELAPETVVDLAETHRAVAEFASVADDPDELSAGVDRMLVFPLAHAFRDDTETRAAAVSTALERAGELRQGISVADRSAINLVADTGALPVLVRNDLPADATVTVVLRPDDPRLKVESRPTVVVPAGSSTQVPVEVRAIGSGDVDIAVEVLAPSGAVVAEPTTFSVTVRAGWETVGTGVVAAAVGLLFVAGIWRTVRRGRSTRRTTGDDVSAVADPPSADAPSAPTPAVPPSDQQHAPSEIDRT</sequence>
<protein>
    <submittedName>
        <fullName evidence="3">DUF6049 family protein</fullName>
    </submittedName>
</protein>
<keyword evidence="2" id="KW-0812">Transmembrane</keyword>